<evidence type="ECO:0000313" key="1">
    <source>
        <dbReference type="EMBL" id="MPN29846.1"/>
    </source>
</evidence>
<dbReference type="Pfam" id="PF12897">
    <property type="entry name" value="Asp_aminotransf"/>
    <property type="match status" value="1"/>
</dbReference>
<dbReference type="SUPFAM" id="SSF53383">
    <property type="entry name" value="PLP-dependent transferases"/>
    <property type="match status" value="1"/>
</dbReference>
<dbReference type="EMBL" id="VSSQ01080720">
    <property type="protein sequence ID" value="MPN29846.1"/>
    <property type="molecule type" value="Genomic_DNA"/>
</dbReference>
<sequence>MRRLAALQPAAENFKIMWDNAYVVHYLGDAPAETLNIMQECKKTGREEMPVLFCSSSKITFPGAGVAALSAGPQTFKVLLNGMFPMTIGFDKLNQLRHVLFLKDKQHILAHMAKHKAVIGPKFDAMQHLLAQGLAGCGEIASWTHPQGGYFISLYAMPGCAKRTVALCKQAGVVLTGAGAAYPYGKDPQDSNIRLAPTYPAQAEVEEATKLICVALRLATVEALLAKV</sequence>
<dbReference type="GO" id="GO:0004069">
    <property type="term" value="F:L-aspartate:2-oxoglutarate aminotransferase activity"/>
    <property type="evidence" value="ECO:0007669"/>
    <property type="project" value="InterPro"/>
</dbReference>
<dbReference type="InterPro" id="IPR024551">
    <property type="entry name" value="AspAT_Ic"/>
</dbReference>
<dbReference type="InterPro" id="IPR015424">
    <property type="entry name" value="PyrdxlP-dep_Trfase"/>
</dbReference>
<keyword evidence="1" id="KW-0808">Transferase</keyword>
<keyword evidence="1" id="KW-0032">Aminotransferase</keyword>
<dbReference type="PANTHER" id="PTHR43799:SF1">
    <property type="entry name" value="ASPARTATE AMINOTRANSFERASE"/>
    <property type="match status" value="1"/>
</dbReference>
<protein>
    <submittedName>
        <fullName evidence="1">Putative aminotransferase</fullName>
    </submittedName>
</protein>
<accession>A0A645GUB9</accession>
<proteinExistence type="predicted"/>
<dbReference type="InterPro" id="IPR015422">
    <property type="entry name" value="PyrdxlP-dep_Trfase_small"/>
</dbReference>
<comment type="caution">
    <text evidence="1">The sequence shown here is derived from an EMBL/GenBank/DDBJ whole genome shotgun (WGS) entry which is preliminary data.</text>
</comment>
<dbReference type="Gene3D" id="3.90.1150.10">
    <property type="entry name" value="Aspartate Aminotransferase, domain 1"/>
    <property type="match status" value="1"/>
</dbReference>
<gene>
    <name evidence="1" type="ORF">SDC9_177299</name>
</gene>
<dbReference type="PANTHER" id="PTHR43799">
    <property type="entry name" value="AMINOTRANSFERASE, PUTATIVE-RELATED"/>
    <property type="match status" value="1"/>
</dbReference>
<reference evidence="1" key="1">
    <citation type="submission" date="2019-08" db="EMBL/GenBank/DDBJ databases">
        <authorList>
            <person name="Kucharzyk K."/>
            <person name="Murdoch R.W."/>
            <person name="Higgins S."/>
            <person name="Loffler F."/>
        </authorList>
    </citation>
    <scope>NUCLEOTIDE SEQUENCE</scope>
</reference>
<organism evidence="1">
    <name type="scientific">bioreactor metagenome</name>
    <dbReference type="NCBI Taxonomy" id="1076179"/>
    <lineage>
        <taxon>unclassified sequences</taxon>
        <taxon>metagenomes</taxon>
        <taxon>ecological metagenomes</taxon>
    </lineage>
</organism>
<dbReference type="AlphaFoldDB" id="A0A645GUB9"/>
<name>A0A645GUB9_9ZZZZ</name>